<dbReference type="SUPFAM" id="SSF46689">
    <property type="entry name" value="Homeodomain-like"/>
    <property type="match status" value="1"/>
</dbReference>
<dbReference type="AlphaFoldDB" id="A0A2C5X1F0"/>
<dbReference type="GO" id="GO:0003677">
    <property type="term" value="F:DNA binding"/>
    <property type="evidence" value="ECO:0007669"/>
    <property type="project" value="InterPro"/>
</dbReference>
<reference evidence="2 3" key="1">
    <citation type="journal article" date="2013" name="Fungal Biol.">
        <title>Analysis of microsatellite markers in the genome of the plant pathogen Ceratocystis fimbriata.</title>
        <authorList>
            <person name="Simpson M.C."/>
            <person name="Wilken P.M."/>
            <person name="Coetzee M.P."/>
            <person name="Wingfield M.J."/>
            <person name="Wingfield B.D."/>
        </authorList>
    </citation>
    <scope>NUCLEOTIDE SEQUENCE [LARGE SCALE GENOMIC DNA]</scope>
    <source>
        <strain evidence="2 3">CBS 114723</strain>
    </source>
</reference>
<gene>
    <name evidence="2" type="ORF">CFIMG_008466RA00001</name>
</gene>
<organism evidence="2 3">
    <name type="scientific">Ceratocystis fimbriata CBS 114723</name>
    <dbReference type="NCBI Taxonomy" id="1035309"/>
    <lineage>
        <taxon>Eukaryota</taxon>
        <taxon>Fungi</taxon>
        <taxon>Dikarya</taxon>
        <taxon>Ascomycota</taxon>
        <taxon>Pezizomycotina</taxon>
        <taxon>Sordariomycetes</taxon>
        <taxon>Hypocreomycetidae</taxon>
        <taxon>Microascales</taxon>
        <taxon>Ceratocystidaceae</taxon>
        <taxon>Ceratocystis</taxon>
    </lineage>
</organism>
<dbReference type="Proteomes" id="UP000222788">
    <property type="component" value="Unassembled WGS sequence"/>
</dbReference>
<feature type="domain" description="HTH psq-type" evidence="1">
    <location>
        <begin position="7"/>
        <end position="48"/>
    </location>
</feature>
<protein>
    <recommendedName>
        <fullName evidence="1">HTH psq-type domain-containing protein</fullName>
    </recommendedName>
</protein>
<evidence type="ECO:0000313" key="3">
    <source>
        <dbReference type="Proteomes" id="UP000222788"/>
    </source>
</evidence>
<keyword evidence="3" id="KW-1185">Reference proteome</keyword>
<evidence type="ECO:0000313" key="2">
    <source>
        <dbReference type="EMBL" id="PHH52097.1"/>
    </source>
</evidence>
<reference evidence="2 3" key="2">
    <citation type="journal article" date="2013" name="IMA Fungus">
        <title>IMA Genome-F 1: Ceratocystis fimbriata: Draft nuclear genome sequence for the plant pathogen, Ceratocystis fimbriata.</title>
        <authorList>
            <person name="Wilken P.M."/>
            <person name="Steenkamp E.T."/>
            <person name="Wingfield M.J."/>
            <person name="de Beer Z.W."/>
            <person name="Wingfield B.D."/>
        </authorList>
    </citation>
    <scope>NUCLEOTIDE SEQUENCE [LARGE SCALE GENOMIC DNA]</scope>
    <source>
        <strain evidence="2 3">CBS 114723</strain>
    </source>
</reference>
<dbReference type="EMBL" id="APWK03000076">
    <property type="protein sequence ID" value="PHH52097.1"/>
    <property type="molecule type" value="Genomic_DNA"/>
</dbReference>
<name>A0A2C5X1F0_9PEZI</name>
<sequence>MPLSINEANINLALQALRKESQLSLYRASEIYKVSHRTLRRRHNGIPSRHDTIPNSGRLPDLDEQTIVQCILDPVLRGFPPRLRGFEEIANRLLADRDVLPIGKRWAFTFVKRQPELKMPFNRRYDYKTAKCEDLALIRSWFTLVENVIAKHSISLTYMSPERPVNRATHFS</sequence>
<dbReference type="Pfam" id="PF05225">
    <property type="entry name" value="HTH_psq"/>
    <property type="match status" value="1"/>
</dbReference>
<dbReference type="OrthoDB" id="5231586at2759"/>
<accession>A0A2C5X1F0</accession>
<evidence type="ECO:0000259" key="1">
    <source>
        <dbReference type="Pfam" id="PF05225"/>
    </source>
</evidence>
<dbReference type="InterPro" id="IPR007889">
    <property type="entry name" value="HTH_Psq"/>
</dbReference>
<dbReference type="Gene3D" id="1.10.10.60">
    <property type="entry name" value="Homeodomain-like"/>
    <property type="match status" value="1"/>
</dbReference>
<comment type="caution">
    <text evidence="2">The sequence shown here is derived from an EMBL/GenBank/DDBJ whole genome shotgun (WGS) entry which is preliminary data.</text>
</comment>
<proteinExistence type="predicted"/>
<dbReference type="STRING" id="1035309.A0A2C5X1F0"/>
<dbReference type="InterPro" id="IPR009057">
    <property type="entry name" value="Homeodomain-like_sf"/>
</dbReference>